<feature type="transmembrane region" description="Helical" evidence="1">
    <location>
        <begin position="6"/>
        <end position="29"/>
    </location>
</feature>
<gene>
    <name evidence="2" type="ORF">NOCA1240394</name>
</gene>
<feature type="transmembrane region" description="Helical" evidence="1">
    <location>
        <begin position="128"/>
        <end position="154"/>
    </location>
</feature>
<feature type="transmembrane region" description="Helical" evidence="1">
    <location>
        <begin position="49"/>
        <end position="74"/>
    </location>
</feature>
<keyword evidence="1" id="KW-0472">Membrane</keyword>
<dbReference type="AlphaFoldDB" id="A0A2P2CHB7"/>
<evidence type="ECO:0000256" key="1">
    <source>
        <dbReference type="SAM" id="Phobius"/>
    </source>
</evidence>
<dbReference type="InterPro" id="IPR051790">
    <property type="entry name" value="Cytochrome_c-biogenesis_DsbD"/>
</dbReference>
<dbReference type="EMBL" id="CZKB01000017">
    <property type="protein sequence ID" value="CUR61291.1"/>
    <property type="molecule type" value="Genomic_DNA"/>
</dbReference>
<keyword evidence="1" id="KW-1133">Transmembrane helix</keyword>
<dbReference type="PANTHER" id="PTHR31272">
    <property type="entry name" value="CYTOCHROME C-TYPE BIOGENESIS PROTEIN HI_1454-RELATED"/>
    <property type="match status" value="1"/>
</dbReference>
<keyword evidence="1 2" id="KW-0812">Transmembrane</keyword>
<organism evidence="2">
    <name type="scientific">metagenome</name>
    <dbReference type="NCBI Taxonomy" id="256318"/>
    <lineage>
        <taxon>unclassified sequences</taxon>
        <taxon>metagenomes</taxon>
    </lineage>
</organism>
<name>A0A2P2CHB7_9ZZZZ</name>
<evidence type="ECO:0000313" key="2">
    <source>
        <dbReference type="EMBL" id="CUR61291.1"/>
    </source>
</evidence>
<sequence>MGDTLALAVAAGMLAAVNPCGFALLPAYLSVLVLGDDSPGPGRAVARALWLTACMTLGFVAVFGVFGLVISPVASQAQQYLPWFTTVFGALVALAGVWLLLGRELPRLQLTRAGSGGKPLIRSVPTMVGFGMSYAAASLTCSIAPFLALVVASFRSGSTAEGASLFLAYSAGMGLLVGAAAVAVALARRGLISGIRRGGQWVPRVSGLLLLVVGAYVSWYGAWELRVLDGGDPSDPVIELAARVQATLAEWVRAITP</sequence>
<reference evidence="2" key="1">
    <citation type="submission" date="2015-08" db="EMBL/GenBank/DDBJ databases">
        <authorList>
            <person name="Babu N.S."/>
            <person name="Beckwith C.J."/>
            <person name="Beseler K.G."/>
            <person name="Brison A."/>
            <person name="Carone J.V."/>
            <person name="Caskin T.P."/>
            <person name="Diamond M."/>
            <person name="Durham M.E."/>
            <person name="Foxe J.M."/>
            <person name="Go M."/>
            <person name="Henderson B.A."/>
            <person name="Jones I.B."/>
            <person name="McGettigan J.A."/>
            <person name="Micheletti S.J."/>
            <person name="Nasrallah M.E."/>
            <person name="Ortiz D."/>
            <person name="Piller C.R."/>
            <person name="Privatt S.R."/>
            <person name="Schneider S.L."/>
            <person name="Sharp S."/>
            <person name="Smith T.C."/>
            <person name="Stanton J.D."/>
            <person name="Ullery H.E."/>
            <person name="Wilson R.J."/>
            <person name="Serrano M.G."/>
            <person name="Buck G."/>
            <person name="Lee V."/>
            <person name="Wang Y."/>
            <person name="Carvalho R."/>
            <person name="Voegtly L."/>
            <person name="Shi R."/>
            <person name="Duckworth R."/>
            <person name="Johnson A."/>
            <person name="Loviza R."/>
            <person name="Walstead R."/>
            <person name="Shah Z."/>
            <person name="Kiflezghi M."/>
            <person name="Wade K."/>
            <person name="Ball S.L."/>
            <person name="Bradley K.W."/>
            <person name="Asai D.J."/>
            <person name="Bowman C.A."/>
            <person name="Russell D.A."/>
            <person name="Pope W.H."/>
            <person name="Jacobs-Sera D."/>
            <person name="Hendrix R.W."/>
            <person name="Hatfull G.F."/>
        </authorList>
    </citation>
    <scope>NUCLEOTIDE SEQUENCE</scope>
</reference>
<feature type="transmembrane region" description="Helical" evidence="1">
    <location>
        <begin position="166"/>
        <end position="187"/>
    </location>
</feature>
<proteinExistence type="predicted"/>
<protein>
    <submittedName>
        <fullName evidence="2">Cytochrome c biogenesis protein, transmembrane region</fullName>
    </submittedName>
</protein>
<accession>A0A2P2CHB7</accession>
<feature type="transmembrane region" description="Helical" evidence="1">
    <location>
        <begin position="80"/>
        <end position="101"/>
    </location>
</feature>
<feature type="transmembrane region" description="Helical" evidence="1">
    <location>
        <begin position="207"/>
        <end position="223"/>
    </location>
</feature>
<dbReference type="PANTHER" id="PTHR31272:SF4">
    <property type="entry name" value="CYTOCHROME C-TYPE BIOGENESIS PROTEIN HI_1454-RELATED"/>
    <property type="match status" value="1"/>
</dbReference>